<dbReference type="Proteomes" id="UP000094526">
    <property type="component" value="Unassembled WGS sequence"/>
</dbReference>
<evidence type="ECO:0000313" key="4">
    <source>
        <dbReference type="Proteomes" id="UP000094526"/>
    </source>
</evidence>
<feature type="compositionally biased region" description="Acidic residues" evidence="2">
    <location>
        <begin position="541"/>
        <end position="553"/>
    </location>
</feature>
<dbReference type="EMBL" id="LGRB01000013">
    <property type="protein sequence ID" value="OCT47520.1"/>
    <property type="molecule type" value="Genomic_DNA"/>
</dbReference>
<evidence type="ECO:0000256" key="1">
    <source>
        <dbReference type="SAM" id="Coils"/>
    </source>
</evidence>
<feature type="compositionally biased region" description="Polar residues" evidence="2">
    <location>
        <begin position="812"/>
        <end position="838"/>
    </location>
</feature>
<feature type="compositionally biased region" description="Low complexity" evidence="2">
    <location>
        <begin position="455"/>
        <end position="464"/>
    </location>
</feature>
<protein>
    <submittedName>
        <fullName evidence="3">Uncharacterized protein</fullName>
    </submittedName>
</protein>
<evidence type="ECO:0000256" key="2">
    <source>
        <dbReference type="SAM" id="MobiDB-lite"/>
    </source>
</evidence>
<dbReference type="eggNOG" id="ENOG502RR3U">
    <property type="taxonomic scope" value="Eukaryota"/>
</dbReference>
<gene>
    <name evidence="3" type="ORF">CLCR_03268</name>
</gene>
<keyword evidence="4" id="KW-1185">Reference proteome</keyword>
<reference evidence="4" key="1">
    <citation type="submission" date="2015-07" db="EMBL/GenBank/DDBJ databases">
        <authorList>
            <person name="Teixeira M.M."/>
            <person name="Souza R.C."/>
            <person name="Almeida L.G."/>
            <person name="Vicente V.A."/>
            <person name="de Hoog S."/>
            <person name="Bocca A.L."/>
            <person name="de Almeida S.R."/>
            <person name="Vasconcelos A.T."/>
            <person name="Felipe M.S."/>
        </authorList>
    </citation>
    <scope>NUCLEOTIDE SEQUENCE [LARGE SCALE GENOMIC DNA]</scope>
    <source>
        <strain evidence="4">KSF</strain>
    </source>
</reference>
<dbReference type="AlphaFoldDB" id="A0A1C1CG70"/>
<comment type="caution">
    <text evidence="3">The sequence shown here is derived from an EMBL/GenBank/DDBJ whole genome shotgun (WGS) entry which is preliminary data.</text>
</comment>
<organism evidence="3 4">
    <name type="scientific">Cladophialophora carrionii</name>
    <dbReference type="NCBI Taxonomy" id="86049"/>
    <lineage>
        <taxon>Eukaryota</taxon>
        <taxon>Fungi</taxon>
        <taxon>Dikarya</taxon>
        <taxon>Ascomycota</taxon>
        <taxon>Pezizomycotina</taxon>
        <taxon>Eurotiomycetes</taxon>
        <taxon>Chaetothyriomycetidae</taxon>
        <taxon>Chaetothyriales</taxon>
        <taxon>Herpotrichiellaceae</taxon>
        <taxon>Cladophialophora</taxon>
    </lineage>
</organism>
<feature type="compositionally biased region" description="Low complexity" evidence="2">
    <location>
        <begin position="1047"/>
        <end position="1059"/>
    </location>
</feature>
<feature type="compositionally biased region" description="Polar residues" evidence="2">
    <location>
        <begin position="333"/>
        <end position="351"/>
    </location>
</feature>
<feature type="compositionally biased region" description="Polar residues" evidence="2">
    <location>
        <begin position="222"/>
        <end position="237"/>
    </location>
</feature>
<dbReference type="VEuPathDB" id="FungiDB:CLCR_03268"/>
<evidence type="ECO:0000313" key="3">
    <source>
        <dbReference type="EMBL" id="OCT47520.1"/>
    </source>
</evidence>
<feature type="region of interest" description="Disordered" evidence="2">
    <location>
        <begin position="711"/>
        <end position="774"/>
    </location>
</feature>
<dbReference type="OrthoDB" id="5407305at2759"/>
<feature type="compositionally biased region" description="Polar residues" evidence="2">
    <location>
        <begin position="888"/>
        <end position="897"/>
    </location>
</feature>
<feature type="compositionally biased region" description="Basic and acidic residues" evidence="2">
    <location>
        <begin position="715"/>
        <end position="734"/>
    </location>
</feature>
<feature type="compositionally biased region" description="Basic and acidic residues" evidence="2">
    <location>
        <begin position="276"/>
        <end position="290"/>
    </location>
</feature>
<feature type="region of interest" description="Disordered" evidence="2">
    <location>
        <begin position="492"/>
        <end position="522"/>
    </location>
</feature>
<dbReference type="VEuPathDB" id="FungiDB:G647_01864"/>
<name>A0A1C1CG70_9EURO</name>
<feature type="region of interest" description="Disordered" evidence="2">
    <location>
        <begin position="979"/>
        <end position="1090"/>
    </location>
</feature>
<dbReference type="STRING" id="86049.A0A1C1CG70"/>
<feature type="region of interest" description="Disordered" evidence="2">
    <location>
        <begin position="191"/>
        <end position="479"/>
    </location>
</feature>
<feature type="compositionally biased region" description="Polar residues" evidence="2">
    <location>
        <begin position="740"/>
        <end position="753"/>
    </location>
</feature>
<feature type="compositionally biased region" description="Polar residues" evidence="2">
    <location>
        <begin position="253"/>
        <end position="264"/>
    </location>
</feature>
<feature type="region of interest" description="Disordered" evidence="2">
    <location>
        <begin position="795"/>
        <end position="855"/>
    </location>
</feature>
<feature type="region of interest" description="Disordered" evidence="2">
    <location>
        <begin position="96"/>
        <end position="170"/>
    </location>
</feature>
<accession>A0A1C1CG70</accession>
<sequence>MALGVRFGPLVSDDSKMPARQLGPRYLGNSSPAHPPVPLFPSYPSGAQLEPTKRRPRAVNLSNEAPLTPANSATGHRKKSWVNSASKTFGFRRLRRKTSFTREDPASRDLAGPVRARSTRKLHVQPHNLAGSSRSPVPAPLTHQLQANPAVPTGANHLHHPISSDLTEKPLPSLPVATVKYQSPVRRSLIDCTEKPLRRRSMTPIEAETSGEEDWPPILPTKSDTNLPSYKNQSQVKPSLGESLYESMRALNLQDNPESTSETQPKPPSDNIADAQDTRPHMASQAKEKESEAEELLSDGRSRPLSSSQLPRPRDSMLHSLSRHIDSPVAVRQTKTSTLRLQQATGKSTWDPNEKSKHANSHIPTIREQAESPSPAWAKQTVQGGPVRVNSRGRCAVTGRGSPYTIPSRAHLARKPVHNDANTYRGSLHTPTNGQAEVATQSSASPTRKSRKNSLPLPARLLRPSTNVGDEPGAAAEPSTAEPFLSLAMKEQKNSNVATHQGSTFTGNNGSNASSRMHETDAAGQSQLLTVKEVLSTPAPDDTESFVDSEEENSGISIQGYDSFGGYRIRRIGNTGSKIGPTLRITDSASRVLLGPEDRKEVLDAGSPVKLRHKRSAPDVASPRMARDQLRRSSAIYSSLPSPMAITRNLNDRSPFQDVVAREAEAWQRVDANSSVDTVVVRAELGGSEVTSGTHSLVDSAYNLNSEAAASCPKSDIKDTPNSDHGDWPGKDFADFSLGNDATPTASKHNAPTTEPGFRRPAHSKSPSRPPTVVLREAPSKETAPFLFQDLEQEQAKQEKLANDLAKAAGSGSETSVNTQPTDPVATTDSTPSMSSATMPFPPRTSSRKPKPPPIIVSPPSISFFPNPAPKAYAVQPDSLKKPRNVKPFSQSISPRTDSVKGRKISNVLAHSPSTSGKKTVVSSLRGLFHKKSFESTKATVASGPSAGGQTVPLPVIPALVHEGDGPRRASFRRKPVPAFAPRDETNSRKFSNPLHTNPYAMATGVRPLKQKNPLASPTTPWTANLKTPLPPNATAMAAGVGSNAKSTPTSTSMSASPTNFPRVQPSSAARSSPSLSLSPATPAGPPSLSAATTLTHNLLDLVRSTTNPTHKSHLIELSKCMVEVVNSARDAEKAMEKARMEASRAEVAYLKCAKQVVNVQGLVREITDGGLGVETRVETDDQGMTVKEV</sequence>
<feature type="region of interest" description="Disordered" evidence="2">
    <location>
        <begin position="881"/>
        <end position="900"/>
    </location>
</feature>
<feature type="region of interest" description="Disordered" evidence="2">
    <location>
        <begin position="538"/>
        <end position="559"/>
    </location>
</feature>
<feature type="compositionally biased region" description="Polar residues" evidence="2">
    <location>
        <begin position="1014"/>
        <end position="1026"/>
    </location>
</feature>
<keyword evidence="1" id="KW-0175">Coiled coil</keyword>
<feature type="compositionally biased region" description="Polar residues" evidence="2">
    <location>
        <begin position="60"/>
        <end position="74"/>
    </location>
</feature>
<feature type="region of interest" description="Disordered" evidence="2">
    <location>
        <begin position="1"/>
        <end position="81"/>
    </location>
</feature>
<proteinExistence type="predicted"/>
<feature type="compositionally biased region" description="Low complexity" evidence="2">
    <location>
        <begin position="1066"/>
        <end position="1090"/>
    </location>
</feature>
<feature type="coiled-coil region" evidence="1">
    <location>
        <begin position="1122"/>
        <end position="1149"/>
    </location>
</feature>
<feature type="compositionally biased region" description="Polar residues" evidence="2">
    <location>
        <begin position="420"/>
        <end position="447"/>
    </location>
</feature>
<feature type="compositionally biased region" description="Polar residues" evidence="2">
    <location>
        <begin position="494"/>
        <end position="515"/>
    </location>
</feature>